<evidence type="ECO:0000256" key="2">
    <source>
        <dbReference type="ARBA" id="ARBA00022963"/>
    </source>
</evidence>
<accession>A0A7G6E0Q0</accession>
<keyword evidence="1 4" id="KW-0378">Hydrolase</keyword>
<feature type="active site" description="Nucleophile" evidence="4">
    <location>
        <position position="38"/>
    </location>
</feature>
<dbReference type="SUPFAM" id="SSF52151">
    <property type="entry name" value="FabD/lysophospholipase-like"/>
    <property type="match status" value="1"/>
</dbReference>
<sequence length="287" mass="31442">MTLGLVLSGGGVRGAAHIGVLKALHEAKIKPAMVSGTSAGSIVAGLYAYGYSPEEIKICAKEISSRYFDIDYSGILASLVNLFFHGTPTISGLIKGDHLEYLFNKFTKGAYLKDAKIPLAITAVDINNAHIVTFCSHPLRTLLTNDYVYLYNYRFSEAIRASIAIPGIFKPKIINNMRLVDGGIRDNLPVDIIRLMGAKKVIAVNLGYSGTPVPGVDNIIEIALQSIDLMIYQITRPSLATADIIISPEIENVKHKDLSKIDYIVDCGYKATQEAMPRIKQMLLNYY</sequence>
<gene>
    <name evidence="6" type="ORF">BR63_04625</name>
</gene>
<dbReference type="RefSeq" id="WP_034419878.1">
    <property type="nucleotide sequence ID" value="NZ_CP045798.1"/>
</dbReference>
<dbReference type="EMBL" id="CP045798">
    <property type="protein sequence ID" value="QNB45654.1"/>
    <property type="molecule type" value="Genomic_DNA"/>
</dbReference>
<evidence type="ECO:0000259" key="5">
    <source>
        <dbReference type="PROSITE" id="PS51635"/>
    </source>
</evidence>
<dbReference type="Proteomes" id="UP000515847">
    <property type="component" value="Chromosome"/>
</dbReference>
<dbReference type="OrthoDB" id="9770965at2"/>
<dbReference type="InterPro" id="IPR016035">
    <property type="entry name" value="Acyl_Trfase/lysoPLipase"/>
</dbReference>
<dbReference type="Pfam" id="PF01734">
    <property type="entry name" value="Patatin"/>
    <property type="match status" value="1"/>
</dbReference>
<dbReference type="GO" id="GO:0016042">
    <property type="term" value="P:lipid catabolic process"/>
    <property type="evidence" value="ECO:0007669"/>
    <property type="project" value="UniProtKB-UniRule"/>
</dbReference>
<keyword evidence="2 4" id="KW-0442">Lipid degradation</keyword>
<evidence type="ECO:0000256" key="1">
    <source>
        <dbReference type="ARBA" id="ARBA00022801"/>
    </source>
</evidence>
<feature type="short sequence motif" description="DGA/G" evidence="4">
    <location>
        <begin position="181"/>
        <end position="183"/>
    </location>
</feature>
<protein>
    <submittedName>
        <fullName evidence="6">Patatin</fullName>
    </submittedName>
</protein>
<evidence type="ECO:0000313" key="6">
    <source>
        <dbReference type="EMBL" id="QNB45654.1"/>
    </source>
</evidence>
<feature type="domain" description="PNPLA" evidence="5">
    <location>
        <begin position="5"/>
        <end position="194"/>
    </location>
</feature>
<dbReference type="PROSITE" id="PS51635">
    <property type="entry name" value="PNPLA"/>
    <property type="match status" value="1"/>
</dbReference>
<dbReference type="GO" id="GO:0016787">
    <property type="term" value="F:hydrolase activity"/>
    <property type="evidence" value="ECO:0007669"/>
    <property type="project" value="UniProtKB-UniRule"/>
</dbReference>
<dbReference type="AlphaFoldDB" id="A0A7G6E0Q0"/>
<name>A0A7G6E0Q0_THEFR</name>
<reference evidence="6 7" key="1">
    <citation type="journal article" date="2019" name="Front. Microbiol.">
        <title>Thermoanaerosceptrum fracticalcis gen. nov. sp. nov., a Novel Fumarate-Fermenting Microorganism From a Deep Fractured Carbonate Aquifer of the US Great Basin.</title>
        <authorList>
            <person name="Hamilton-Brehm S.D."/>
            <person name="Stewart L.E."/>
            <person name="Zavarin M."/>
            <person name="Caldwell M."/>
            <person name="Lawson P.A."/>
            <person name="Onstott T.C."/>
            <person name="Grzymski J."/>
            <person name="Neveux I."/>
            <person name="Lollar B.S."/>
            <person name="Russell C.E."/>
            <person name="Moser D.P."/>
        </authorList>
    </citation>
    <scope>NUCLEOTIDE SEQUENCE [LARGE SCALE GENOMIC DNA]</scope>
    <source>
        <strain evidence="6 7">DRI-13</strain>
    </source>
</reference>
<keyword evidence="7" id="KW-1185">Reference proteome</keyword>
<keyword evidence="3 4" id="KW-0443">Lipid metabolism</keyword>
<evidence type="ECO:0000256" key="4">
    <source>
        <dbReference type="PROSITE-ProRule" id="PRU01161"/>
    </source>
</evidence>
<dbReference type="InterPro" id="IPR050301">
    <property type="entry name" value="NTE"/>
</dbReference>
<dbReference type="PANTHER" id="PTHR14226">
    <property type="entry name" value="NEUROPATHY TARGET ESTERASE/SWISS CHEESE D.MELANOGASTER"/>
    <property type="match status" value="1"/>
</dbReference>
<feature type="short sequence motif" description="GXSXG" evidence="4">
    <location>
        <begin position="36"/>
        <end position="40"/>
    </location>
</feature>
<dbReference type="CDD" id="cd07205">
    <property type="entry name" value="Pat_PNPLA6_PNPLA7_NTE1_like"/>
    <property type="match status" value="1"/>
</dbReference>
<proteinExistence type="predicted"/>
<dbReference type="PANTHER" id="PTHR14226:SF29">
    <property type="entry name" value="NEUROPATHY TARGET ESTERASE SWS"/>
    <property type="match status" value="1"/>
</dbReference>
<feature type="short sequence motif" description="GXGXXG" evidence="4">
    <location>
        <begin position="9"/>
        <end position="14"/>
    </location>
</feature>
<evidence type="ECO:0000313" key="7">
    <source>
        <dbReference type="Proteomes" id="UP000515847"/>
    </source>
</evidence>
<evidence type="ECO:0000256" key="3">
    <source>
        <dbReference type="ARBA" id="ARBA00023098"/>
    </source>
</evidence>
<dbReference type="Gene3D" id="3.40.1090.10">
    <property type="entry name" value="Cytosolic phospholipase A2 catalytic domain"/>
    <property type="match status" value="2"/>
</dbReference>
<organism evidence="6 7">
    <name type="scientific">Thermanaerosceptrum fracticalcis</name>
    <dbReference type="NCBI Taxonomy" id="1712410"/>
    <lineage>
        <taxon>Bacteria</taxon>
        <taxon>Bacillati</taxon>
        <taxon>Bacillota</taxon>
        <taxon>Clostridia</taxon>
        <taxon>Eubacteriales</taxon>
        <taxon>Peptococcaceae</taxon>
        <taxon>Thermanaerosceptrum</taxon>
    </lineage>
</organism>
<dbReference type="InterPro" id="IPR002641">
    <property type="entry name" value="PNPLA_dom"/>
</dbReference>
<dbReference type="KEGG" id="tfr:BR63_04625"/>
<feature type="active site" description="Proton acceptor" evidence="4">
    <location>
        <position position="181"/>
    </location>
</feature>